<evidence type="ECO:0000256" key="2">
    <source>
        <dbReference type="SAM" id="Phobius"/>
    </source>
</evidence>
<feature type="region of interest" description="Disordered" evidence="1">
    <location>
        <begin position="674"/>
        <end position="701"/>
    </location>
</feature>
<keyword evidence="5" id="KW-1185">Reference proteome</keyword>
<feature type="chain" id="PRO_5047313041" evidence="3">
    <location>
        <begin position="24"/>
        <end position="736"/>
    </location>
</feature>
<keyword evidence="3" id="KW-0732">Signal</keyword>
<accession>A0ABY7UIF9</accession>
<dbReference type="InterPro" id="IPR024079">
    <property type="entry name" value="MetalloPept_cat_dom_sf"/>
</dbReference>
<feature type="signal peptide" evidence="3">
    <location>
        <begin position="1"/>
        <end position="23"/>
    </location>
</feature>
<evidence type="ECO:0000256" key="1">
    <source>
        <dbReference type="SAM" id="MobiDB-lite"/>
    </source>
</evidence>
<dbReference type="SUPFAM" id="SSF55486">
    <property type="entry name" value="Metalloproteases ('zincins'), catalytic domain"/>
    <property type="match status" value="1"/>
</dbReference>
<dbReference type="RefSeq" id="WP_042410187.1">
    <property type="nucleotide sequence ID" value="NZ_CBYN010000166.1"/>
</dbReference>
<name>A0ABY7UIF9_9CORY</name>
<evidence type="ECO:0000313" key="5">
    <source>
        <dbReference type="Proteomes" id="UP001218071"/>
    </source>
</evidence>
<evidence type="ECO:0000256" key="3">
    <source>
        <dbReference type="SAM" id="SignalP"/>
    </source>
</evidence>
<dbReference type="Gene3D" id="3.40.390.10">
    <property type="entry name" value="Collagenase (Catalytic Domain)"/>
    <property type="match status" value="1"/>
</dbReference>
<organism evidence="4 5">
    <name type="scientific">Corynebacterium jeddahense</name>
    <dbReference type="NCBI Taxonomy" id="1414719"/>
    <lineage>
        <taxon>Bacteria</taxon>
        <taxon>Bacillati</taxon>
        <taxon>Actinomycetota</taxon>
        <taxon>Actinomycetes</taxon>
        <taxon>Mycobacteriales</taxon>
        <taxon>Corynebacteriaceae</taxon>
        <taxon>Corynebacterium</taxon>
    </lineage>
</organism>
<proteinExistence type="predicted"/>
<keyword evidence="2" id="KW-1133">Transmembrane helix</keyword>
<keyword evidence="2" id="KW-0812">Transmembrane</keyword>
<keyword evidence="2" id="KW-0472">Membrane</keyword>
<gene>
    <name evidence="4" type="ORF">CJEDD_03955</name>
</gene>
<dbReference type="EMBL" id="CP063194">
    <property type="protein sequence ID" value="WCZ38406.1"/>
    <property type="molecule type" value="Genomic_DNA"/>
</dbReference>
<sequence length="736" mass="79191">MTFSKRTLALSLCAAIATSGVTAPDAFGVAEQAGAQVRVNRAAEAGESGYINGYIRPDGRAELTYTKPGAAALPHNVDFTLEATVGGSKGNPWGSSAVPSRSGTADIVTHTQTINGVTITRTFTIDGNRVEAKVHARNTSGATQDLTVSAKVQADSTDAYDVSAESPGATDGRWTRALEPGEEFEATSTVTVSITRDALDSDGDGLRDTWETKGLLLDDGTRLPINRWGADQNTPDLYLQLNWMKSEWETLGCDRKTRFEPTAEDFKKFAACATANTKSYAPDPAVLLELEQIFAKEGINLHIDAGDHYRSTTLANMSDAHSKGGKTEPYEAEYFKGLDNYGKARKLQDQAEHLLGNRKAVFRAGLIGSRFDNASRVTGLGQVSGSTFFVSSDLLSTDDQLRNTILHEFGHTLGLRHWGRETADNTAADLHYDYLKGYESVMSYAHQFGNRGLTSQRTMVDGEIIPGFSDKVNYTIPSDWNHLHLANGIIGSGVKASPDEPEDIVADVKFEKEDVSADDLVVAAAAQNNYKAGFRMARGSENDNGIVTLSGNNVLQGELLNLGSEPDTFTVEADYGVGRFKNSYYMPGIQGKTLVRDVDIAISPSAFINTPVVPVEITVTNSKGNQVFKDTFKVSALDYTPEEARKVLQELRATNADPELIKFAEARLSGLKEPVVQQPKPAPATQVKETGEEKGSSSSEGPVSTWAIVLGSLLGVLGLGALGFGWAVNQGIIQLP</sequence>
<feature type="transmembrane region" description="Helical" evidence="2">
    <location>
        <begin position="706"/>
        <end position="728"/>
    </location>
</feature>
<reference evidence="4 5" key="1">
    <citation type="submission" date="2020-10" db="EMBL/GenBank/DDBJ databases">
        <title>Complete genome sequence of Corynebacterium jeddahense DSM 45997, type strain of Corynebacterium jeddahense.</title>
        <authorList>
            <person name="Busche T."/>
            <person name="Kalinowski J."/>
            <person name="Ruckert C."/>
        </authorList>
    </citation>
    <scope>NUCLEOTIDE SEQUENCE [LARGE SCALE GENOMIC DNA]</scope>
    <source>
        <strain evidence="4 5">DSM 45997</strain>
    </source>
</reference>
<protein>
    <submittedName>
        <fullName evidence="4">Uncharacterized protein</fullName>
    </submittedName>
</protein>
<evidence type="ECO:0000313" key="4">
    <source>
        <dbReference type="EMBL" id="WCZ38406.1"/>
    </source>
</evidence>
<dbReference type="Proteomes" id="UP001218071">
    <property type="component" value="Chromosome"/>
</dbReference>